<proteinExistence type="predicted"/>
<evidence type="ECO:0000313" key="4">
    <source>
        <dbReference type="Proteomes" id="UP000663836"/>
    </source>
</evidence>
<organism evidence="3 4">
    <name type="scientific">Rotaria sordida</name>
    <dbReference type="NCBI Taxonomy" id="392033"/>
    <lineage>
        <taxon>Eukaryota</taxon>
        <taxon>Metazoa</taxon>
        <taxon>Spiralia</taxon>
        <taxon>Gnathifera</taxon>
        <taxon>Rotifera</taxon>
        <taxon>Eurotatoria</taxon>
        <taxon>Bdelloidea</taxon>
        <taxon>Philodinida</taxon>
        <taxon>Philodinidae</taxon>
        <taxon>Rotaria</taxon>
    </lineage>
</organism>
<evidence type="ECO:0000259" key="1">
    <source>
        <dbReference type="Pfam" id="PF05699"/>
    </source>
</evidence>
<dbReference type="InterPro" id="IPR008906">
    <property type="entry name" value="HATC_C_dom"/>
</dbReference>
<name>A0A819PDS2_9BILA</name>
<dbReference type="Proteomes" id="UP000663864">
    <property type="component" value="Unassembled WGS sequence"/>
</dbReference>
<dbReference type="SUPFAM" id="SSF53098">
    <property type="entry name" value="Ribonuclease H-like"/>
    <property type="match status" value="1"/>
</dbReference>
<evidence type="ECO:0000313" key="2">
    <source>
        <dbReference type="EMBL" id="CAF1348266.1"/>
    </source>
</evidence>
<dbReference type="EMBL" id="CAJNOT010002865">
    <property type="protein sequence ID" value="CAF1348266.1"/>
    <property type="molecule type" value="Genomic_DNA"/>
</dbReference>
<dbReference type="Pfam" id="PF05699">
    <property type="entry name" value="Dimer_Tnp_hAT"/>
    <property type="match status" value="1"/>
</dbReference>
<reference evidence="3" key="1">
    <citation type="submission" date="2021-02" db="EMBL/GenBank/DDBJ databases">
        <authorList>
            <person name="Nowell W R."/>
        </authorList>
    </citation>
    <scope>NUCLEOTIDE SEQUENCE</scope>
</reference>
<dbReference type="AlphaFoldDB" id="A0A819PDS2"/>
<gene>
    <name evidence="3" type="ORF">JBS370_LOCUS26915</name>
    <name evidence="2" type="ORF">ZHD862_LOCUS30418</name>
</gene>
<comment type="caution">
    <text evidence="3">The sequence shown here is derived from an EMBL/GenBank/DDBJ whole genome shotgun (WGS) entry which is preliminary data.</text>
</comment>
<dbReference type="Proteomes" id="UP000663836">
    <property type="component" value="Unassembled WGS sequence"/>
</dbReference>
<evidence type="ECO:0000313" key="3">
    <source>
        <dbReference type="EMBL" id="CAF4012345.1"/>
    </source>
</evidence>
<accession>A0A819PDS2</accession>
<protein>
    <recommendedName>
        <fullName evidence="1">HAT C-terminal dimerisation domain-containing protein</fullName>
    </recommendedName>
</protein>
<feature type="domain" description="HAT C-terminal dimerisation" evidence="1">
    <location>
        <begin position="43"/>
        <end position="119"/>
    </location>
</feature>
<dbReference type="GO" id="GO:0046983">
    <property type="term" value="F:protein dimerization activity"/>
    <property type="evidence" value="ECO:0007669"/>
    <property type="project" value="InterPro"/>
</dbReference>
<dbReference type="EMBL" id="CAJOBD010004896">
    <property type="protein sequence ID" value="CAF4012345.1"/>
    <property type="molecule type" value="Genomic_DNA"/>
</dbReference>
<sequence length="133" mass="15515">MILFLVRYRTNFFFSDNDINLATAEDNTSGNENFAYKSLSPDELTRYLTMDINESTLSSNPLDFWKEYQALYPILSTLTRQIHCIPAYSATVERYSPSIGYTMNERGTNLHPDQIDNIVVRHSMENLKKKRDF</sequence>
<dbReference type="InterPro" id="IPR012337">
    <property type="entry name" value="RNaseH-like_sf"/>
</dbReference>